<dbReference type="SUPFAM" id="SSF46785">
    <property type="entry name" value="Winged helix' DNA-binding domain"/>
    <property type="match status" value="1"/>
</dbReference>
<dbReference type="RefSeq" id="WP_076283516.1">
    <property type="nucleotide sequence ID" value="NZ_MPTW01000002.1"/>
</dbReference>
<feature type="domain" description="LexA repressor DNA-binding" evidence="1">
    <location>
        <begin position="1"/>
        <end position="65"/>
    </location>
</feature>
<evidence type="ECO:0000259" key="1">
    <source>
        <dbReference type="Pfam" id="PF01726"/>
    </source>
</evidence>
<dbReference type="AlphaFoldDB" id="A0A1R0ZLJ4"/>
<dbReference type="InterPro" id="IPR036388">
    <property type="entry name" value="WH-like_DNA-bd_sf"/>
</dbReference>
<dbReference type="Gene3D" id="1.10.10.10">
    <property type="entry name" value="Winged helix-like DNA-binding domain superfamily/Winged helix DNA-binding domain"/>
    <property type="match status" value="1"/>
</dbReference>
<accession>A0A1R0ZLJ4</accession>
<dbReference type="EMBL" id="MPTW01000002">
    <property type="protein sequence ID" value="OME73138.1"/>
    <property type="molecule type" value="Genomic_DNA"/>
</dbReference>
<dbReference type="GO" id="GO:0004252">
    <property type="term" value="F:serine-type endopeptidase activity"/>
    <property type="evidence" value="ECO:0007669"/>
    <property type="project" value="InterPro"/>
</dbReference>
<comment type="caution">
    <text evidence="2">The sequence shown here is derived from an EMBL/GenBank/DDBJ whole genome shotgun (WGS) entry which is preliminary data.</text>
</comment>
<dbReference type="Pfam" id="PF01726">
    <property type="entry name" value="LexA_DNA_bind"/>
    <property type="match status" value="1"/>
</dbReference>
<protein>
    <recommendedName>
        <fullName evidence="1">LexA repressor DNA-binding domain-containing protein</fullName>
    </recommendedName>
</protein>
<name>A0A1R0ZLJ4_9BACL</name>
<evidence type="ECO:0000313" key="3">
    <source>
        <dbReference type="Proteomes" id="UP000187425"/>
    </source>
</evidence>
<dbReference type="InterPro" id="IPR036390">
    <property type="entry name" value="WH_DNA-bd_sf"/>
</dbReference>
<dbReference type="InterPro" id="IPR006199">
    <property type="entry name" value="LexA_DNA-bd_dom"/>
</dbReference>
<proteinExistence type="predicted"/>
<evidence type="ECO:0000313" key="2">
    <source>
        <dbReference type="EMBL" id="OME73138.1"/>
    </source>
</evidence>
<dbReference type="OrthoDB" id="1956263at2"/>
<organism evidence="2 3">
    <name type="scientific">Paenibacillus odorifer</name>
    <dbReference type="NCBI Taxonomy" id="189426"/>
    <lineage>
        <taxon>Bacteria</taxon>
        <taxon>Bacillati</taxon>
        <taxon>Bacillota</taxon>
        <taxon>Bacilli</taxon>
        <taxon>Bacillales</taxon>
        <taxon>Paenibacillaceae</taxon>
        <taxon>Paenibacillus</taxon>
    </lineage>
</organism>
<dbReference type="GO" id="GO:0006508">
    <property type="term" value="P:proteolysis"/>
    <property type="evidence" value="ECO:0007669"/>
    <property type="project" value="InterPro"/>
</dbReference>
<gene>
    <name evidence="2" type="ORF">BSK65_04885</name>
</gene>
<dbReference type="Proteomes" id="UP000187425">
    <property type="component" value="Unassembled WGS sequence"/>
</dbReference>
<reference evidence="2 3" key="1">
    <citation type="submission" date="2016-11" db="EMBL/GenBank/DDBJ databases">
        <title>Paenibacillus species isolates.</title>
        <authorList>
            <person name="Beno S.M."/>
        </authorList>
    </citation>
    <scope>NUCLEOTIDE SEQUENCE [LARGE SCALE GENOMIC DNA]</scope>
    <source>
        <strain evidence="2 3">FSL H7-0443</strain>
    </source>
</reference>
<sequence>MEFISKKQQAIIDFIDKFSFEFQYPPSIREIAVAMGHQSISTTHGFIKRLENKKLLSWRRHQPRTIVLTRKGMNQVIKAGASEINAKAEL</sequence>